<evidence type="ECO:0000313" key="2">
    <source>
        <dbReference type="Proteomes" id="UP000307574"/>
    </source>
</evidence>
<comment type="caution">
    <text evidence="1">The sequence shown here is derived from an EMBL/GenBank/DDBJ whole genome shotgun (WGS) entry which is preliminary data.</text>
</comment>
<keyword evidence="1" id="KW-0808">Transferase</keyword>
<protein>
    <submittedName>
        <fullName evidence="1">Nucleotidyltransferase family protein</fullName>
    </submittedName>
</protein>
<dbReference type="AlphaFoldDB" id="A0A4U1YPU8"/>
<dbReference type="GO" id="GO:0016740">
    <property type="term" value="F:transferase activity"/>
    <property type="evidence" value="ECO:0007669"/>
    <property type="project" value="UniProtKB-KW"/>
</dbReference>
<dbReference type="EMBL" id="SYUV01000153">
    <property type="protein sequence ID" value="TKF23173.1"/>
    <property type="molecule type" value="Genomic_DNA"/>
</dbReference>
<accession>A0A4U1YPU8</accession>
<sequence>MKFRKNTFLSMVYDLVLDRNYIELERLLECEFKTEDQKVNFLRKEKILYGYLSYFRDSLSQELSNLLKAYDEISAHKLKIDSYLEEMNLVGKVMYVKGPNYSYLYPKGMIREVRDLDLLFDSKTDYIKFVSLILAKSYRNSKLWLMKQNKIETLSGIFQHDMSHPFPWKYSDKLWLEVHYKNYPGTFYSGVNLIEVFATKPFQVSMMIAFMVEIINRDNKAKSFSIRDAIDFNYLLESLTDQELLTISRFVCKESLHFSLLLINKYLTDQNIYLRHEKKLAFLLQEIKTHSSFISEHQDIVENNKYDCELHHAIDYVKCQGLNDQIIYNDILRRRKENENYNLTIKEVKKHHDIGIPLEGVITEKISCDIYLADKWTLT</sequence>
<organism evidence="1 2">
    <name type="scientific">Vibrio kanaloae</name>
    <dbReference type="NCBI Taxonomy" id="170673"/>
    <lineage>
        <taxon>Bacteria</taxon>
        <taxon>Pseudomonadati</taxon>
        <taxon>Pseudomonadota</taxon>
        <taxon>Gammaproteobacteria</taxon>
        <taxon>Vibrionales</taxon>
        <taxon>Vibrionaceae</taxon>
        <taxon>Vibrio</taxon>
    </lineage>
</organism>
<proteinExistence type="predicted"/>
<dbReference type="Proteomes" id="UP000307574">
    <property type="component" value="Unassembled WGS sequence"/>
</dbReference>
<reference evidence="1 2" key="1">
    <citation type="submission" date="2019-04" db="EMBL/GenBank/DDBJ databases">
        <title>A reverse ecology approach based on a biological definition of microbial populations.</title>
        <authorList>
            <person name="Arevalo P."/>
            <person name="Vaninsberghe D."/>
            <person name="Elsherbini J."/>
            <person name="Gore J."/>
            <person name="Polz M."/>
        </authorList>
    </citation>
    <scope>NUCLEOTIDE SEQUENCE [LARGE SCALE GENOMIC DNA]</scope>
    <source>
        <strain evidence="1 2">10N.261.46.F4</strain>
    </source>
</reference>
<evidence type="ECO:0000313" key="1">
    <source>
        <dbReference type="EMBL" id="TKF23173.1"/>
    </source>
</evidence>
<dbReference type="RefSeq" id="WP_136981552.1">
    <property type="nucleotide sequence ID" value="NZ_SYUV01000153.1"/>
</dbReference>
<gene>
    <name evidence="1" type="ORF">FCV50_23380</name>
</gene>
<name>A0A4U1YPU8_9VIBR</name>